<evidence type="ECO:0000313" key="1">
    <source>
        <dbReference type="EMBL" id="MEE2025762.1"/>
    </source>
</evidence>
<dbReference type="RefSeq" id="WP_330089073.1">
    <property type="nucleotide sequence ID" value="NZ_JAUGZK010000016.1"/>
</dbReference>
<name>A0ABU7JJA2_9GAMM</name>
<reference evidence="1 2" key="1">
    <citation type="submission" date="2023-06" db="EMBL/GenBank/DDBJ databases">
        <title>Alkalimonas sp., MEB004 an alkaliphilic bacterium isolated from Lonar Lake, India.</title>
        <authorList>
            <person name="Joshi A."/>
            <person name="Thite S."/>
        </authorList>
    </citation>
    <scope>NUCLEOTIDE SEQUENCE [LARGE SCALE GENOMIC DNA]</scope>
    <source>
        <strain evidence="1 2">MEB004</strain>
    </source>
</reference>
<protein>
    <submittedName>
        <fullName evidence="1">Uncharacterized protein</fullName>
    </submittedName>
</protein>
<organism evidence="1 2">
    <name type="scientific">Alkalimonas mucilaginosa</name>
    <dbReference type="NCBI Taxonomy" id="3057676"/>
    <lineage>
        <taxon>Bacteria</taxon>
        <taxon>Pseudomonadati</taxon>
        <taxon>Pseudomonadota</taxon>
        <taxon>Gammaproteobacteria</taxon>
        <taxon>Alkalimonas</taxon>
    </lineage>
</organism>
<proteinExistence type="predicted"/>
<sequence>MYRYWLVGCVVLLLLLQSVAYGKTRPDFPENSFVEIVAENMLINGLPTTAWTLQTGLSQQELAAFYRQQWQAGSDHFDEQEFGGDVIINSVHKPYVYTARIHSSTFAATTALIAVSSLETNARLSRSQLLPALAGNTVLSVTEHNEPIGYARTQVLHSRNSLSFNYDFYLQHFQRSGWNAEFAVLDPTEGVAILLLNSARQQISMTFDQQAEGVMIVANEIWGKR</sequence>
<gene>
    <name evidence="1" type="ORF">QWF21_16105</name>
</gene>
<dbReference type="Proteomes" id="UP001339167">
    <property type="component" value="Unassembled WGS sequence"/>
</dbReference>
<dbReference type="EMBL" id="JAUGZK010000016">
    <property type="protein sequence ID" value="MEE2025762.1"/>
    <property type="molecule type" value="Genomic_DNA"/>
</dbReference>
<evidence type="ECO:0000313" key="2">
    <source>
        <dbReference type="Proteomes" id="UP001339167"/>
    </source>
</evidence>
<accession>A0ABU7JJA2</accession>
<comment type="caution">
    <text evidence="1">The sequence shown here is derived from an EMBL/GenBank/DDBJ whole genome shotgun (WGS) entry which is preliminary data.</text>
</comment>
<keyword evidence="2" id="KW-1185">Reference proteome</keyword>